<proteinExistence type="predicted"/>
<evidence type="ECO:0000313" key="2">
    <source>
        <dbReference type="Proteomes" id="UP001381693"/>
    </source>
</evidence>
<reference evidence="1 2" key="1">
    <citation type="submission" date="2023-11" db="EMBL/GenBank/DDBJ databases">
        <title>Halocaridina rubra genome assembly.</title>
        <authorList>
            <person name="Smith C."/>
        </authorList>
    </citation>
    <scope>NUCLEOTIDE SEQUENCE [LARGE SCALE GENOMIC DNA]</scope>
    <source>
        <strain evidence="1">EP-1</strain>
        <tissue evidence="1">Whole</tissue>
    </source>
</reference>
<accession>A0AAN8XAB7</accession>
<sequence>MVYQRIKFLGTFIREKKNEAWCLSTLSGSYIPFECYNILERNEFDTSSSSVHRRYSPVGLANARREMKDRWFILNNQEKINYSEFSE</sequence>
<dbReference type="Proteomes" id="UP001381693">
    <property type="component" value="Unassembled WGS sequence"/>
</dbReference>
<comment type="caution">
    <text evidence="1">The sequence shown here is derived from an EMBL/GenBank/DDBJ whole genome shotgun (WGS) entry which is preliminary data.</text>
</comment>
<organism evidence="1 2">
    <name type="scientific">Halocaridina rubra</name>
    <name type="common">Hawaiian red shrimp</name>
    <dbReference type="NCBI Taxonomy" id="373956"/>
    <lineage>
        <taxon>Eukaryota</taxon>
        <taxon>Metazoa</taxon>
        <taxon>Ecdysozoa</taxon>
        <taxon>Arthropoda</taxon>
        <taxon>Crustacea</taxon>
        <taxon>Multicrustacea</taxon>
        <taxon>Malacostraca</taxon>
        <taxon>Eumalacostraca</taxon>
        <taxon>Eucarida</taxon>
        <taxon>Decapoda</taxon>
        <taxon>Pleocyemata</taxon>
        <taxon>Caridea</taxon>
        <taxon>Atyoidea</taxon>
        <taxon>Atyidae</taxon>
        <taxon>Halocaridina</taxon>
    </lineage>
</organism>
<gene>
    <name evidence="1" type="ORF">SK128_027159</name>
</gene>
<evidence type="ECO:0000313" key="1">
    <source>
        <dbReference type="EMBL" id="KAK7077463.1"/>
    </source>
</evidence>
<name>A0AAN8XAB7_HALRR</name>
<keyword evidence="2" id="KW-1185">Reference proteome</keyword>
<protein>
    <submittedName>
        <fullName evidence="1">Uncharacterized protein</fullName>
    </submittedName>
</protein>
<dbReference type="AlphaFoldDB" id="A0AAN8XAB7"/>
<dbReference type="EMBL" id="JAXCGZ010008765">
    <property type="protein sequence ID" value="KAK7077463.1"/>
    <property type="molecule type" value="Genomic_DNA"/>
</dbReference>